<evidence type="ECO:0000256" key="2">
    <source>
        <dbReference type="SAM" id="Phobius"/>
    </source>
</evidence>
<evidence type="ECO:0000313" key="5">
    <source>
        <dbReference type="Proteomes" id="UP001634394"/>
    </source>
</evidence>
<accession>A0ABD3W4J7</accession>
<sequence length="902" mass="99973">MMCLTRISNGIIGALETSFYRIGQVVAGHPVATILLSIVTCGLCGIGLRNFEETRDDAKLWVPQYSRIIPEKKWVNENFPEETRITSFLITSDNVLSTSSVNAILDIYLKSKEFTVTDGHSLETMCLKLGSSCRISSILELWSFNETIIRSLTSQEILETVNNVPAFSPVYGMNFDISHILGGISRDENQLINGAKATSMVWILDKQEKVQFDDEGYGAVNADTSLLIAGFSIVFVFVIVVLGRVSMVEHKLYVSLAGILSIGLAIVFAYGIAMLFGVMYGPVHALMPFLLLGIGVDDMFIIVEEWRNLTKEEQKLQLKERIARALKHSGVSVTVTSVTDIVAFGIGATTVIPGLSAFCIYAAIGIFALYVLVATFFVAVLTLDEKRIEQSRDGLVPCYVHKNYTPNRCSQKNFCQLFLHKVFCPILMKLPVKIAVLLVTCVLVAVNCWSFTLMKQDFDLYNYIPTDSYARGYVKATNMFFPSAGDHVAVYCDTMNYFHNKPLLEEMDRRIREDPHVLNGSVAFWFTAFTQWLKNTPNLNIRAQLGADSYPLSEEIFHGLVLTFISQPEGMAFAHMLKFNTGKTPPRIRASFIPLKHTRQTSSAEKINAMESLRRVLDGTKFPDGKCFSYGFTYLNNETNKILQEELYRNLALAGACIFVVTLVLIANLWTSLLVFSCVVGTVVDVIGTLQFMEVTIDNASSILIILCVGLAVDYSAHIGHTFMTISGSKDDRAKVTLVKIGPAVINGGFSTFLAFVLLADSNSYGFVLFFRVFMSVVVFGLFHGLVYLPVILSFIGPAPYESASESEWKDSNEPEVASASPSSNMMTMVQYKANGEACVVTKTDQNGKAIKENDIELTGSPWISAKHLYSHQSTPLLADSIHSHVDRCITLVERTQHVSSV</sequence>
<evidence type="ECO:0000256" key="1">
    <source>
        <dbReference type="ARBA" id="ARBA00005585"/>
    </source>
</evidence>
<feature type="domain" description="SSD" evidence="3">
    <location>
        <begin position="223"/>
        <end position="383"/>
    </location>
</feature>
<dbReference type="PROSITE" id="PS50156">
    <property type="entry name" value="SSD"/>
    <property type="match status" value="1"/>
</dbReference>
<keyword evidence="2" id="KW-0472">Membrane</keyword>
<gene>
    <name evidence="4" type="ORF">ACJMK2_041557</name>
</gene>
<dbReference type="InterPro" id="IPR051697">
    <property type="entry name" value="Patched_domain-protein"/>
</dbReference>
<dbReference type="Pfam" id="PF12349">
    <property type="entry name" value="Sterol-sensing"/>
    <property type="match status" value="1"/>
</dbReference>
<keyword evidence="5" id="KW-1185">Reference proteome</keyword>
<keyword evidence="2" id="KW-1133">Transmembrane helix</keyword>
<feature type="transmembrane region" description="Helical" evidence="2">
    <location>
        <begin position="434"/>
        <end position="454"/>
    </location>
</feature>
<comment type="caution">
    <text evidence="4">The sequence shown here is derived from an EMBL/GenBank/DDBJ whole genome shotgun (WGS) entry which is preliminary data.</text>
</comment>
<comment type="similarity">
    <text evidence="1">Belongs to the patched family.</text>
</comment>
<protein>
    <recommendedName>
        <fullName evidence="3">SSD domain-containing protein</fullName>
    </recommendedName>
</protein>
<dbReference type="SUPFAM" id="SSF82866">
    <property type="entry name" value="Multidrug efflux transporter AcrB transmembrane domain"/>
    <property type="match status" value="2"/>
</dbReference>
<dbReference type="InterPro" id="IPR000731">
    <property type="entry name" value="SSD"/>
</dbReference>
<dbReference type="AlphaFoldDB" id="A0ABD3W4J7"/>
<feature type="transmembrane region" description="Helical" evidence="2">
    <location>
        <begin position="738"/>
        <end position="759"/>
    </location>
</feature>
<keyword evidence="2" id="KW-0812">Transmembrane</keyword>
<dbReference type="InterPro" id="IPR053958">
    <property type="entry name" value="HMGCR/SNAP/NPC1-like_SSD"/>
</dbReference>
<name>A0ABD3W4J7_SINWO</name>
<feature type="transmembrane region" description="Helical" evidence="2">
    <location>
        <begin position="699"/>
        <end position="717"/>
    </location>
</feature>
<organism evidence="4 5">
    <name type="scientific">Sinanodonta woodiana</name>
    <name type="common">Chinese pond mussel</name>
    <name type="synonym">Anodonta woodiana</name>
    <dbReference type="NCBI Taxonomy" id="1069815"/>
    <lineage>
        <taxon>Eukaryota</taxon>
        <taxon>Metazoa</taxon>
        <taxon>Spiralia</taxon>
        <taxon>Lophotrochozoa</taxon>
        <taxon>Mollusca</taxon>
        <taxon>Bivalvia</taxon>
        <taxon>Autobranchia</taxon>
        <taxon>Heteroconchia</taxon>
        <taxon>Palaeoheterodonta</taxon>
        <taxon>Unionida</taxon>
        <taxon>Unionoidea</taxon>
        <taxon>Unionidae</taxon>
        <taxon>Unioninae</taxon>
        <taxon>Sinanodonta</taxon>
    </lineage>
</organism>
<feature type="transmembrane region" description="Helical" evidence="2">
    <location>
        <begin position="765"/>
        <end position="789"/>
    </location>
</feature>
<dbReference type="EMBL" id="JBJQND010000008">
    <property type="protein sequence ID" value="KAL3868797.1"/>
    <property type="molecule type" value="Genomic_DNA"/>
</dbReference>
<proteinExistence type="inferred from homology"/>
<reference evidence="4 5" key="1">
    <citation type="submission" date="2024-11" db="EMBL/GenBank/DDBJ databases">
        <title>Chromosome-level genome assembly of the freshwater bivalve Anodonta woodiana.</title>
        <authorList>
            <person name="Chen X."/>
        </authorList>
    </citation>
    <scope>NUCLEOTIDE SEQUENCE [LARGE SCALE GENOMIC DNA]</scope>
    <source>
        <strain evidence="4">MN2024</strain>
        <tissue evidence="4">Gills</tissue>
    </source>
</reference>
<feature type="transmembrane region" description="Helical" evidence="2">
    <location>
        <begin position="360"/>
        <end position="383"/>
    </location>
</feature>
<evidence type="ECO:0000259" key="3">
    <source>
        <dbReference type="PROSITE" id="PS50156"/>
    </source>
</evidence>
<dbReference type="PANTHER" id="PTHR10796">
    <property type="entry name" value="PATCHED-RELATED"/>
    <property type="match status" value="1"/>
</dbReference>
<feature type="transmembrane region" description="Helical" evidence="2">
    <location>
        <begin position="325"/>
        <end position="348"/>
    </location>
</feature>
<dbReference type="PANTHER" id="PTHR10796:SF130">
    <property type="entry name" value="PATCHED DOMAIN-CONTAINING PROTEIN 3-LIKE PROTEIN"/>
    <property type="match status" value="1"/>
</dbReference>
<feature type="transmembrane region" description="Helical" evidence="2">
    <location>
        <begin position="226"/>
        <end position="245"/>
    </location>
</feature>
<feature type="transmembrane region" description="Helical" evidence="2">
    <location>
        <begin position="252"/>
        <end position="279"/>
    </location>
</feature>
<dbReference type="Proteomes" id="UP001634394">
    <property type="component" value="Unassembled WGS sequence"/>
</dbReference>
<evidence type="ECO:0000313" key="4">
    <source>
        <dbReference type="EMBL" id="KAL3868797.1"/>
    </source>
</evidence>
<dbReference type="Gene3D" id="1.20.1640.10">
    <property type="entry name" value="Multidrug efflux transporter AcrB transmembrane domain"/>
    <property type="match status" value="2"/>
</dbReference>